<feature type="signal peptide" evidence="7">
    <location>
        <begin position="1"/>
        <end position="19"/>
    </location>
</feature>
<keyword evidence="10" id="KW-1185">Reference proteome</keyword>
<dbReference type="GO" id="GO:0016491">
    <property type="term" value="F:oxidoreductase activity"/>
    <property type="evidence" value="ECO:0007669"/>
    <property type="project" value="TreeGrafter"/>
</dbReference>
<evidence type="ECO:0000256" key="1">
    <source>
        <dbReference type="ARBA" id="ARBA00004319"/>
    </source>
</evidence>
<dbReference type="RefSeq" id="XP_067818699.1">
    <property type="nucleotide sequence ID" value="XM_067966753.1"/>
</dbReference>
<protein>
    <recommendedName>
        <fullName evidence="6">Selenoprotein F</fullName>
    </recommendedName>
</protein>
<proteinExistence type="inferred from homology"/>
<feature type="domain" description="Selenoprotein F/M" evidence="8">
    <location>
        <begin position="107"/>
        <end position="180"/>
    </location>
</feature>
<dbReference type="OrthoDB" id="1910009at2759"/>
<comment type="similarity">
    <text evidence="2">Belongs to the selenoprotein M/F family.</text>
</comment>
<dbReference type="PANTHER" id="PTHR13077">
    <property type="entry name" value="SELENOPROTEIN F"/>
    <property type="match status" value="1"/>
</dbReference>
<evidence type="ECO:0000256" key="2">
    <source>
        <dbReference type="ARBA" id="ARBA00005742"/>
    </source>
</evidence>
<dbReference type="InterPro" id="IPR036249">
    <property type="entry name" value="Thioredoxin-like_sf"/>
</dbReference>
<evidence type="ECO:0000256" key="3">
    <source>
        <dbReference type="ARBA" id="ARBA00022729"/>
    </source>
</evidence>
<evidence type="ECO:0000256" key="6">
    <source>
        <dbReference type="ARBA" id="ARBA00040775"/>
    </source>
</evidence>
<sequence>MKSTWLALVLMLLEAHALAKETLNAFNEPTSDLSLLLKHRNECALLGFDVEALDCRLCDTLASFLAPVAAKAQTNGAKAVQKVTQECHECCSDLSKVLEAEGRRFYKAVLAVNQYRLKRYPKVANFLEHQAKQIKRLEVEEANLRLPMLLFFDKVGEKVEEISVAHWDENSILEFIERKLLPDEEAEEAVVEVEVDAANL</sequence>
<dbReference type="Gene3D" id="3.40.30.50">
    <property type="entry name" value="Sep15/SelM thioredoxin-like domain, active-site redox motif"/>
    <property type="match status" value="1"/>
</dbReference>
<evidence type="ECO:0000256" key="5">
    <source>
        <dbReference type="ARBA" id="ARBA00022933"/>
    </source>
</evidence>
<keyword evidence="5" id="KW-0712">Selenocysteine</keyword>
<dbReference type="SUPFAM" id="SSF52833">
    <property type="entry name" value="Thioredoxin-like"/>
    <property type="match status" value="1"/>
</dbReference>
<dbReference type="GeneID" id="94352424"/>
<dbReference type="InterPro" id="IPR039992">
    <property type="entry name" value="Sep15_SelM"/>
</dbReference>
<dbReference type="Pfam" id="PF08806">
    <property type="entry name" value="Sep15_SelM"/>
    <property type="match status" value="1"/>
</dbReference>
<keyword evidence="3 7" id="KW-0732">Signal</keyword>
<evidence type="ECO:0000313" key="10">
    <source>
        <dbReference type="Proteomes" id="UP000294530"/>
    </source>
</evidence>
<dbReference type="KEGG" id="blac:94352424"/>
<dbReference type="EMBL" id="SHOA02000005">
    <property type="protein sequence ID" value="TDH69200.1"/>
    <property type="molecule type" value="Genomic_DNA"/>
</dbReference>
<dbReference type="AlphaFoldDB" id="A0A976FLV2"/>
<name>A0A976FLV2_BRELC</name>
<keyword evidence="4" id="KW-0256">Endoplasmic reticulum</keyword>
<comment type="subcellular location">
    <subcellularLocation>
        <location evidence="1">Endoplasmic reticulum lumen</location>
    </subcellularLocation>
</comment>
<dbReference type="Proteomes" id="UP000294530">
    <property type="component" value="Unassembled WGS sequence"/>
</dbReference>
<dbReference type="InterPro" id="IPR038219">
    <property type="entry name" value="Sep15/SelM_sf"/>
</dbReference>
<evidence type="ECO:0000259" key="8">
    <source>
        <dbReference type="Pfam" id="PF08806"/>
    </source>
</evidence>
<feature type="chain" id="PRO_5036764953" description="Selenoprotein F" evidence="7">
    <location>
        <begin position="20"/>
        <end position="200"/>
    </location>
</feature>
<dbReference type="PANTHER" id="PTHR13077:SF6">
    <property type="entry name" value="SELENOPROTEIN F"/>
    <property type="match status" value="1"/>
</dbReference>
<evidence type="ECO:0000256" key="4">
    <source>
        <dbReference type="ARBA" id="ARBA00022824"/>
    </source>
</evidence>
<reference evidence="9 10" key="1">
    <citation type="journal article" date="2021" name="Genome Biol.">
        <title>AFLAP: assembly-free linkage analysis pipeline using k-mers from genome sequencing data.</title>
        <authorList>
            <person name="Fletcher K."/>
            <person name="Zhang L."/>
            <person name="Gil J."/>
            <person name="Han R."/>
            <person name="Cavanaugh K."/>
            <person name="Michelmore R."/>
        </authorList>
    </citation>
    <scope>NUCLEOTIDE SEQUENCE [LARGE SCALE GENOMIC DNA]</scope>
    <source>
        <strain evidence="9 10">SF5</strain>
    </source>
</reference>
<organism evidence="9 10">
    <name type="scientific">Bremia lactucae</name>
    <name type="common">Lettuce downy mildew</name>
    <dbReference type="NCBI Taxonomy" id="4779"/>
    <lineage>
        <taxon>Eukaryota</taxon>
        <taxon>Sar</taxon>
        <taxon>Stramenopiles</taxon>
        <taxon>Oomycota</taxon>
        <taxon>Peronosporomycetes</taxon>
        <taxon>Peronosporales</taxon>
        <taxon>Peronosporaceae</taxon>
        <taxon>Bremia</taxon>
    </lineage>
</organism>
<gene>
    <name evidence="9" type="ORF">CCR75_008703</name>
</gene>
<accession>A0A976FLV2</accession>
<evidence type="ECO:0000256" key="7">
    <source>
        <dbReference type="SAM" id="SignalP"/>
    </source>
</evidence>
<evidence type="ECO:0000313" key="9">
    <source>
        <dbReference type="EMBL" id="TDH69200.1"/>
    </source>
</evidence>
<dbReference type="InterPro" id="IPR014912">
    <property type="entry name" value="Sep15_SelM_dom"/>
</dbReference>
<dbReference type="GO" id="GO:0005788">
    <property type="term" value="C:endoplasmic reticulum lumen"/>
    <property type="evidence" value="ECO:0007669"/>
    <property type="project" value="UniProtKB-SubCell"/>
</dbReference>
<comment type="caution">
    <text evidence="9">The sequence shown here is derived from an EMBL/GenBank/DDBJ whole genome shotgun (WGS) entry which is preliminary data.</text>
</comment>